<evidence type="ECO:0000313" key="2">
    <source>
        <dbReference type="Proteomes" id="UP000251431"/>
    </source>
</evidence>
<sequence>MNVFDMASETLQKAIKAVVDGIKTTTDTTKTSVDNIQSNTNTMNSNINTLNANVGTLLNGRVVKSVQRGTRIMTSHNLSAPVEEWVTISPVAMNKSLVFATFDFPRGGASDQFYELSSSIEATNALKFRMYMWNPPSGTTYTAQISWQVIEFY</sequence>
<name>A0A2X0XLP7_9BACI</name>
<dbReference type="RefSeq" id="WP_112117171.1">
    <property type="nucleotide sequence ID" value="NZ_UAQE01000001.1"/>
</dbReference>
<dbReference type="AlphaFoldDB" id="A0A2X0XLP7"/>
<dbReference type="Proteomes" id="UP000251431">
    <property type="component" value="Unassembled WGS sequence"/>
</dbReference>
<protein>
    <submittedName>
        <fullName evidence="1">Uncharacterized protein</fullName>
    </submittedName>
</protein>
<organism evidence="1 2">
    <name type="scientific">Lysinibacillus capsici</name>
    <dbReference type="NCBI Taxonomy" id="2115968"/>
    <lineage>
        <taxon>Bacteria</taxon>
        <taxon>Bacillati</taxon>
        <taxon>Bacillota</taxon>
        <taxon>Bacilli</taxon>
        <taxon>Bacillales</taxon>
        <taxon>Bacillaceae</taxon>
        <taxon>Lysinibacillus</taxon>
    </lineage>
</organism>
<reference evidence="1 2" key="1">
    <citation type="submission" date="2018-06" db="EMBL/GenBank/DDBJ databases">
        <authorList>
            <consortium name="Pathogen Informatics"/>
            <person name="Doyle S."/>
        </authorList>
    </citation>
    <scope>NUCLEOTIDE SEQUENCE [LARGE SCALE GENOMIC DNA]</scope>
    <source>
        <strain evidence="1 2">NCTC7582</strain>
    </source>
</reference>
<accession>A0A2X0XLP7</accession>
<gene>
    <name evidence="1" type="ORF">NCTC7582_01964</name>
</gene>
<dbReference type="EMBL" id="UAQE01000001">
    <property type="protein sequence ID" value="SPT98806.1"/>
    <property type="molecule type" value="Genomic_DNA"/>
</dbReference>
<proteinExistence type="predicted"/>
<evidence type="ECO:0000313" key="1">
    <source>
        <dbReference type="EMBL" id="SPT98806.1"/>
    </source>
</evidence>